<dbReference type="KEGG" id="spad:DVK44_00190"/>
<proteinExistence type="predicted"/>
<evidence type="ECO:0000313" key="4">
    <source>
        <dbReference type="Proteomes" id="UP000253868"/>
    </source>
</evidence>
<keyword evidence="4" id="KW-1185">Reference proteome</keyword>
<dbReference type="InterPro" id="IPR022603">
    <property type="entry name" value="DUF3152"/>
</dbReference>
<organism evidence="3 4">
    <name type="scientific">Streptomyces paludis</name>
    <dbReference type="NCBI Taxonomy" id="2282738"/>
    <lineage>
        <taxon>Bacteria</taxon>
        <taxon>Bacillati</taxon>
        <taxon>Actinomycetota</taxon>
        <taxon>Actinomycetes</taxon>
        <taxon>Kitasatosporales</taxon>
        <taxon>Streptomycetaceae</taxon>
        <taxon>Streptomyces</taxon>
    </lineage>
</organism>
<feature type="domain" description="DUF3152" evidence="2">
    <location>
        <begin position="136"/>
        <end position="303"/>
    </location>
</feature>
<feature type="compositionally biased region" description="Low complexity" evidence="1">
    <location>
        <begin position="141"/>
        <end position="156"/>
    </location>
</feature>
<evidence type="ECO:0000256" key="1">
    <source>
        <dbReference type="SAM" id="MobiDB-lite"/>
    </source>
</evidence>
<evidence type="ECO:0000259" key="2">
    <source>
        <dbReference type="Pfam" id="PF11350"/>
    </source>
</evidence>
<dbReference type="RefSeq" id="WP_114657519.1">
    <property type="nucleotide sequence ID" value="NZ_CP031194.1"/>
</dbReference>
<feature type="compositionally biased region" description="Low complexity" evidence="1">
    <location>
        <begin position="122"/>
        <end position="131"/>
    </location>
</feature>
<sequence length="326" mass="32884">MKHRSHRSSAPSHRGPARGPSRGLLLLAGSFGAIALTAAGYAAVADGPWGGAASDAAAARLEGGGSAEVRATESASAGSGTGGASPLADPGDVKSASPSASRSSAEPSGSDESGRSDDADGSTDASGSSGTVDEKDIPRSGPGTFTTAAGTGTRSGKGAKVLRYAVSVEDGLTLSAAATAREVEKILADPRGWTADGTSAFQRVPAGAPRDFVVKVATPGTVDTICGQYGLDTGGEVNCNVGDQVMVNLKRWLLATEFYAQDIPQYRALIINHEVGHYLGHGHQTCPGAGMPAPAMMQQIKGLRGCVINAWPYDRNGKAITGPAVP</sequence>
<dbReference type="Pfam" id="PF11350">
    <property type="entry name" value="DUF3152"/>
    <property type="match status" value="1"/>
</dbReference>
<name>A0A345HI33_9ACTN</name>
<feature type="compositionally biased region" description="Low complexity" evidence="1">
    <location>
        <begin position="95"/>
        <end position="111"/>
    </location>
</feature>
<gene>
    <name evidence="3" type="ORF">DVK44_00190</name>
</gene>
<dbReference type="SUPFAM" id="SSF55486">
    <property type="entry name" value="Metalloproteases ('zincins'), catalytic domain"/>
    <property type="match status" value="1"/>
</dbReference>
<dbReference type="OrthoDB" id="9779865at2"/>
<feature type="region of interest" description="Disordered" evidence="1">
    <location>
        <begin position="62"/>
        <end position="156"/>
    </location>
</feature>
<evidence type="ECO:0000313" key="3">
    <source>
        <dbReference type="EMBL" id="AXG76357.1"/>
    </source>
</evidence>
<reference evidence="4" key="1">
    <citation type="submission" date="2018-07" db="EMBL/GenBank/DDBJ databases">
        <authorList>
            <person name="Zhao J."/>
        </authorList>
    </citation>
    <scope>NUCLEOTIDE SEQUENCE [LARGE SCALE GENOMIC DNA]</scope>
    <source>
        <strain evidence="4">GSSD-12</strain>
    </source>
</reference>
<protein>
    <submittedName>
        <fullName evidence="3">DUF3152 domain-containing protein</fullName>
    </submittedName>
</protein>
<dbReference type="AlphaFoldDB" id="A0A345HI33"/>
<accession>A0A345HI33</accession>
<dbReference type="EMBL" id="CP031194">
    <property type="protein sequence ID" value="AXG76357.1"/>
    <property type="molecule type" value="Genomic_DNA"/>
</dbReference>
<feature type="region of interest" description="Disordered" evidence="1">
    <location>
        <begin position="1"/>
        <end position="23"/>
    </location>
</feature>
<dbReference type="Proteomes" id="UP000253868">
    <property type="component" value="Chromosome"/>
</dbReference>